<feature type="chain" id="PRO_5015555245" evidence="1">
    <location>
        <begin position="20"/>
        <end position="192"/>
    </location>
</feature>
<dbReference type="Proteomes" id="UP000238196">
    <property type="component" value="Unassembled WGS sequence"/>
</dbReference>
<evidence type="ECO:0000259" key="2">
    <source>
        <dbReference type="PROSITE" id="PS50914"/>
    </source>
</evidence>
<dbReference type="PANTHER" id="PTHR34606:SF15">
    <property type="entry name" value="BON DOMAIN-CONTAINING PROTEIN"/>
    <property type="match status" value="1"/>
</dbReference>
<evidence type="ECO:0000313" key="3">
    <source>
        <dbReference type="EMBL" id="PPC75738.1"/>
    </source>
</evidence>
<dbReference type="EMBL" id="PRLP01000072">
    <property type="protein sequence ID" value="PPC75738.1"/>
    <property type="molecule type" value="Genomic_DNA"/>
</dbReference>
<dbReference type="SMART" id="SM00749">
    <property type="entry name" value="BON"/>
    <property type="match status" value="2"/>
</dbReference>
<dbReference type="AlphaFoldDB" id="A0A2S5KLQ3"/>
<dbReference type="InterPro" id="IPR007055">
    <property type="entry name" value="BON_dom"/>
</dbReference>
<reference evidence="3 4" key="1">
    <citation type="submission" date="2018-02" db="EMBL/GenBank/DDBJ databases">
        <title>novel marine gammaproteobacteria from coastal saline agro ecosystem.</title>
        <authorList>
            <person name="Krishnan R."/>
            <person name="Ramesh Kumar N."/>
        </authorList>
    </citation>
    <scope>NUCLEOTIDE SEQUENCE [LARGE SCALE GENOMIC DNA]</scope>
    <source>
        <strain evidence="3 4">228</strain>
    </source>
</reference>
<sequence>MKKTALTALLTTAPVFAFASQNSGQWEGKMNDAWLDGKIETIYLMNENLNPFKIDTQVDQGNVTLTGKVDSDVEKQLAGQLAKGVDGVKGVNNQLVVVADGEHADRQKDGSSFMDKVKAASTTASVKTQLFMQKDVTATDINVDTATGGVVTLSGSVGSDAEKDLAVAVASRVDGVSKVIDNLTVSAEAAHS</sequence>
<keyword evidence="1" id="KW-0732">Signal</keyword>
<organism evidence="3 4">
    <name type="scientific">Proteobacteria bacterium 228</name>
    <dbReference type="NCBI Taxonomy" id="2083153"/>
    <lineage>
        <taxon>Bacteria</taxon>
        <taxon>Pseudomonadati</taxon>
        <taxon>Pseudomonadota</taxon>
    </lineage>
</organism>
<name>A0A2S5KLQ3_9PROT</name>
<dbReference type="OrthoDB" id="5733310at2"/>
<dbReference type="PROSITE" id="PS50914">
    <property type="entry name" value="BON"/>
    <property type="match status" value="2"/>
</dbReference>
<accession>A0A2S5KLQ3</accession>
<feature type="domain" description="BON" evidence="2">
    <location>
        <begin position="31"/>
        <end position="99"/>
    </location>
</feature>
<dbReference type="Pfam" id="PF04972">
    <property type="entry name" value="BON"/>
    <property type="match status" value="2"/>
</dbReference>
<protein>
    <submittedName>
        <fullName evidence="3">Transporter</fullName>
    </submittedName>
</protein>
<evidence type="ECO:0000256" key="1">
    <source>
        <dbReference type="SAM" id="SignalP"/>
    </source>
</evidence>
<comment type="caution">
    <text evidence="3">The sequence shown here is derived from an EMBL/GenBank/DDBJ whole genome shotgun (WGS) entry which is preliminary data.</text>
</comment>
<dbReference type="Gene3D" id="3.30.1340.30">
    <property type="match status" value="2"/>
</dbReference>
<dbReference type="InterPro" id="IPR051686">
    <property type="entry name" value="Lipoprotein_DolP"/>
</dbReference>
<feature type="domain" description="BON" evidence="2">
    <location>
        <begin position="118"/>
        <end position="187"/>
    </location>
</feature>
<gene>
    <name evidence="3" type="ORF">C4K68_19045</name>
</gene>
<proteinExistence type="predicted"/>
<dbReference type="PANTHER" id="PTHR34606">
    <property type="entry name" value="BON DOMAIN-CONTAINING PROTEIN"/>
    <property type="match status" value="1"/>
</dbReference>
<evidence type="ECO:0000313" key="4">
    <source>
        <dbReference type="Proteomes" id="UP000238196"/>
    </source>
</evidence>
<dbReference type="InterPro" id="IPR014004">
    <property type="entry name" value="Transpt-assoc_nodulatn_dom_bac"/>
</dbReference>
<feature type="signal peptide" evidence="1">
    <location>
        <begin position="1"/>
        <end position="19"/>
    </location>
</feature>